<dbReference type="AlphaFoldDB" id="A0A2N5GQD6"/>
<evidence type="ECO:0000313" key="1">
    <source>
        <dbReference type="EMBL" id="PLR85083.1"/>
    </source>
</evidence>
<evidence type="ECO:0000313" key="2">
    <source>
        <dbReference type="EMBL" id="PLS00919.1"/>
    </source>
</evidence>
<name>A0A2N5GQD6_9BACI</name>
<dbReference type="Proteomes" id="UP000235114">
    <property type="component" value="Unassembled WGS sequence"/>
</dbReference>
<reference evidence="1 3" key="1">
    <citation type="submission" date="2017-11" db="EMBL/GenBank/DDBJ databases">
        <title>Comparitive Functional Genomics of Dry Heat Resistant strains isolated from the Viking Spacecraft.</title>
        <authorList>
            <person name="Seuylemezian A."/>
            <person name="Cooper K."/>
            <person name="Vaishampayan P."/>
        </authorList>
    </citation>
    <scope>NUCLEOTIDE SEQUENCE [LARGE SCALE GENOMIC DNA]</scope>
    <source>
        <strain evidence="1 3">M4.6</strain>
    </source>
</reference>
<keyword evidence="4" id="KW-1185">Reference proteome</keyword>
<evidence type="ECO:0008006" key="5">
    <source>
        <dbReference type="Google" id="ProtNLM"/>
    </source>
</evidence>
<accession>A0A2N5GQD6</accession>
<dbReference type="EMBL" id="PGVD01000001">
    <property type="protein sequence ID" value="PLS00919.1"/>
    <property type="molecule type" value="Genomic_DNA"/>
</dbReference>
<dbReference type="Proteomes" id="UP000234951">
    <property type="component" value="Unassembled WGS sequence"/>
</dbReference>
<dbReference type="OrthoDB" id="2427395at2"/>
<gene>
    <name evidence="1" type="ORF">CU635_04700</name>
    <name evidence="2" type="ORF">CVD25_00285</name>
</gene>
<sequence length="144" mass="16573">MKTFKLISLQIVDGTDLIDVELDDGLIINKEDEKNTWLLEAYTDKSYYEFFQKLADENKELLVQVVITKKENEPVAFETTVHSVRQLETKMSVLLQGTLKRTKKDYAELLLGTLLQSGLAGDELLHEFKEKMQNRPKIPASKKL</sequence>
<organism evidence="1 3">
    <name type="scientific">Bacillus canaveralius</name>
    <dbReference type="NCBI Taxonomy" id="1403243"/>
    <lineage>
        <taxon>Bacteria</taxon>
        <taxon>Bacillati</taxon>
        <taxon>Bacillota</taxon>
        <taxon>Bacilli</taxon>
        <taxon>Bacillales</taxon>
        <taxon>Bacillaceae</taxon>
        <taxon>Bacillus</taxon>
    </lineage>
</organism>
<protein>
    <recommendedName>
        <fullName evidence="5">YwpF-like family protein</fullName>
    </recommendedName>
</protein>
<proteinExistence type="predicted"/>
<evidence type="ECO:0000313" key="3">
    <source>
        <dbReference type="Proteomes" id="UP000234951"/>
    </source>
</evidence>
<dbReference type="RefSeq" id="WP_101576025.1">
    <property type="nucleotide sequence ID" value="NZ_PGVA01000008.1"/>
</dbReference>
<evidence type="ECO:0000313" key="4">
    <source>
        <dbReference type="Proteomes" id="UP000235114"/>
    </source>
</evidence>
<reference evidence="2 4" key="2">
    <citation type="submission" date="2017-12" db="EMBL/GenBank/DDBJ databases">
        <title>Comparative Functional Genomics of Dry Heat Resistant strains isolated from the Viking Spacecraft.</title>
        <authorList>
            <person name="Seuylemezian A."/>
            <person name="Cooper K."/>
            <person name="Vaishampayan P."/>
        </authorList>
    </citation>
    <scope>NUCLEOTIDE SEQUENCE [LARGE SCALE GENOMIC DNA]</scope>
    <source>
        <strain evidence="2 4">ATCC 29669</strain>
    </source>
</reference>
<dbReference type="Pfam" id="PF14183">
    <property type="entry name" value="YwpF"/>
    <property type="match status" value="1"/>
</dbReference>
<dbReference type="EMBL" id="PGVA01000008">
    <property type="protein sequence ID" value="PLR85083.1"/>
    <property type="molecule type" value="Genomic_DNA"/>
</dbReference>
<comment type="caution">
    <text evidence="1">The sequence shown here is derived from an EMBL/GenBank/DDBJ whole genome shotgun (WGS) entry which is preliminary data.</text>
</comment>
<dbReference type="InterPro" id="IPR025573">
    <property type="entry name" value="YwpF"/>
</dbReference>